<reference evidence="2 3" key="1">
    <citation type="journal article" date="2012" name="BMC Genomics">
        <title>The genome sequence of Propionibacterium acidipropionici provides insights into its biotechnological and industrial potential.</title>
        <authorList>
            <person name="Parizzi L.P."/>
            <person name="Grassi M.C."/>
            <person name="Llerena L.A."/>
            <person name="Carazzolle M.F."/>
            <person name="Queiroz V.L."/>
            <person name="Lunardi I."/>
            <person name="Zeidler A.F."/>
            <person name="Teixeira P.J."/>
            <person name="Mieczkowski P."/>
            <person name="Rincones J."/>
            <person name="Pereira G.A."/>
        </authorList>
    </citation>
    <scope>NUCLEOTIDE SEQUENCE [LARGE SCALE GENOMIC DNA]</scope>
    <source>
        <strain evidence="3">ATCC 4875 / DSM 20272 / JCM 6432 / NBRC 12425 / NCIMB 8070</strain>
    </source>
</reference>
<dbReference type="HOGENOM" id="CLU_3237993_0_0_11"/>
<gene>
    <name evidence="2" type="ordered locus">PACID_24070</name>
</gene>
<evidence type="ECO:0000256" key="1">
    <source>
        <dbReference type="SAM" id="MobiDB-lite"/>
    </source>
</evidence>
<dbReference type="KEGG" id="pbo:PACID_24070"/>
<dbReference type="Proteomes" id="UP000000214">
    <property type="component" value="Chromosome"/>
</dbReference>
<name>K7RYT5_ACIA4</name>
<organism evidence="2 3">
    <name type="scientific">Acidipropionibacterium acidipropionici (strain ATCC 4875 / DSM 20272 / JCM 6432 / NBRC 12425 / NCIMB 8070 / 4)</name>
    <name type="common">Propionibacterium acidipropionici</name>
    <dbReference type="NCBI Taxonomy" id="1171373"/>
    <lineage>
        <taxon>Bacteria</taxon>
        <taxon>Bacillati</taxon>
        <taxon>Actinomycetota</taxon>
        <taxon>Actinomycetes</taxon>
        <taxon>Propionibacteriales</taxon>
        <taxon>Propionibacteriaceae</taxon>
        <taxon>Acidipropionibacterium</taxon>
    </lineage>
</organism>
<dbReference type="PATRIC" id="fig|1171373.8.peg.2373"/>
<accession>K7RYT5</accession>
<feature type="region of interest" description="Disordered" evidence="1">
    <location>
        <begin position="1"/>
        <end position="30"/>
    </location>
</feature>
<protein>
    <submittedName>
        <fullName evidence="2">Uncharacterized protein</fullName>
    </submittedName>
</protein>
<evidence type="ECO:0000313" key="2">
    <source>
        <dbReference type="EMBL" id="AFV90183.1"/>
    </source>
</evidence>
<evidence type="ECO:0000313" key="3">
    <source>
        <dbReference type="Proteomes" id="UP000000214"/>
    </source>
</evidence>
<dbReference type="EMBL" id="CP003493">
    <property type="protein sequence ID" value="AFV90183.1"/>
    <property type="molecule type" value="Genomic_DNA"/>
</dbReference>
<dbReference type="AlphaFoldDB" id="K7RYT5"/>
<sequence>MAPKLHGCGSPCGTVRPPANHPVGGRLGAQPAGRLRGFAAIPP</sequence>
<proteinExistence type="predicted"/>